<organism evidence="1 2">
    <name type="scientific">Puccinia coronata f. sp. avenae</name>
    <dbReference type="NCBI Taxonomy" id="200324"/>
    <lineage>
        <taxon>Eukaryota</taxon>
        <taxon>Fungi</taxon>
        <taxon>Dikarya</taxon>
        <taxon>Basidiomycota</taxon>
        <taxon>Pucciniomycotina</taxon>
        <taxon>Pucciniomycetes</taxon>
        <taxon>Pucciniales</taxon>
        <taxon>Pucciniaceae</taxon>
        <taxon>Puccinia</taxon>
    </lineage>
</organism>
<dbReference type="EMBL" id="PGCJ01000204">
    <property type="protein sequence ID" value="PLW38685.1"/>
    <property type="molecule type" value="Genomic_DNA"/>
</dbReference>
<reference evidence="1 2" key="1">
    <citation type="submission" date="2017-11" db="EMBL/GenBank/DDBJ databases">
        <title>De novo assembly and phasing of dikaryotic genomes from two isolates of Puccinia coronata f. sp. avenae, the causal agent of oat crown rust.</title>
        <authorList>
            <person name="Miller M.E."/>
            <person name="Zhang Y."/>
            <person name="Omidvar V."/>
            <person name="Sperschneider J."/>
            <person name="Schwessinger B."/>
            <person name="Raley C."/>
            <person name="Palmer J.M."/>
            <person name="Garnica D."/>
            <person name="Upadhyaya N."/>
            <person name="Rathjen J."/>
            <person name="Taylor J.M."/>
            <person name="Park R.F."/>
            <person name="Dodds P.N."/>
            <person name="Hirsch C.D."/>
            <person name="Kianian S.F."/>
            <person name="Figueroa M."/>
        </authorList>
    </citation>
    <scope>NUCLEOTIDE SEQUENCE [LARGE SCALE GENOMIC DNA]</scope>
    <source>
        <strain evidence="1">12NC29</strain>
    </source>
</reference>
<proteinExistence type="predicted"/>
<accession>A0A2N5ULR2</accession>
<dbReference type="AlphaFoldDB" id="A0A2N5ULR2"/>
<evidence type="ECO:0000313" key="2">
    <source>
        <dbReference type="Proteomes" id="UP000235388"/>
    </source>
</evidence>
<gene>
    <name evidence="1" type="ORF">PCANC_16043</name>
</gene>
<protein>
    <submittedName>
        <fullName evidence="1">Uncharacterized protein</fullName>
    </submittedName>
</protein>
<sequence>MWGLPNDTSKALRDKMMWKTPKIVTVGSCCGRAWNILPRTIWFWTWVVNSPSLIEGCGVASCLVTWNCCRSTGAGTGVDPIDAKAIAAAREGGKLFPSYTKALKRGRAK</sequence>
<keyword evidence="2" id="KW-1185">Reference proteome</keyword>
<comment type="caution">
    <text evidence="1">The sequence shown here is derived from an EMBL/GenBank/DDBJ whole genome shotgun (WGS) entry which is preliminary data.</text>
</comment>
<dbReference type="Proteomes" id="UP000235388">
    <property type="component" value="Unassembled WGS sequence"/>
</dbReference>
<name>A0A2N5ULR2_9BASI</name>
<evidence type="ECO:0000313" key="1">
    <source>
        <dbReference type="EMBL" id="PLW38685.1"/>
    </source>
</evidence>